<reference evidence="3 4" key="1">
    <citation type="journal article" date="2014" name="Int. J. Syst. Evol. Microbiol.">
        <title>Complete genome sequence of Corynebacterium casei LMG S-19264T (=DSM 44701T), isolated from a smear-ripened cheese.</title>
        <authorList>
            <consortium name="US DOE Joint Genome Institute (JGI-PGF)"/>
            <person name="Walter F."/>
            <person name="Albersmeier A."/>
            <person name="Kalinowski J."/>
            <person name="Ruckert C."/>
        </authorList>
    </citation>
    <scope>NUCLEOTIDE SEQUENCE [LARGE SCALE GENOMIC DNA]</scope>
    <source>
        <strain evidence="3 4">CGMCC 1.15896</strain>
    </source>
</reference>
<evidence type="ECO:0000313" key="4">
    <source>
        <dbReference type="Proteomes" id="UP000596977"/>
    </source>
</evidence>
<protein>
    <submittedName>
        <fullName evidence="3">Uncharacterized protein</fullName>
    </submittedName>
</protein>
<keyword evidence="2" id="KW-0812">Transmembrane</keyword>
<comment type="caution">
    <text evidence="3">The sequence shown here is derived from an EMBL/GenBank/DDBJ whole genome shotgun (WGS) entry which is preliminary data.</text>
</comment>
<dbReference type="Proteomes" id="UP000596977">
    <property type="component" value="Unassembled WGS sequence"/>
</dbReference>
<sequence length="87" mass="9341">MNATVKLPFVIVIALVSALAGGAISYVFLPSSDPEMKALLARQVELAEQEAAARQEAIERAQEALSADPENYPTSGGREMEIRRPGQ</sequence>
<feature type="transmembrane region" description="Helical" evidence="2">
    <location>
        <begin position="6"/>
        <end position="29"/>
    </location>
</feature>
<feature type="region of interest" description="Disordered" evidence="1">
    <location>
        <begin position="57"/>
        <end position="87"/>
    </location>
</feature>
<feature type="compositionally biased region" description="Basic and acidic residues" evidence="1">
    <location>
        <begin position="78"/>
        <end position="87"/>
    </location>
</feature>
<keyword evidence="2" id="KW-0472">Membrane</keyword>
<dbReference type="AlphaFoldDB" id="A0A916RSH2"/>
<evidence type="ECO:0000256" key="2">
    <source>
        <dbReference type="SAM" id="Phobius"/>
    </source>
</evidence>
<accession>A0A916RSH2</accession>
<proteinExistence type="predicted"/>
<evidence type="ECO:0000256" key="1">
    <source>
        <dbReference type="SAM" id="MobiDB-lite"/>
    </source>
</evidence>
<keyword evidence="4" id="KW-1185">Reference proteome</keyword>
<gene>
    <name evidence="3" type="ORF">GCM10011499_38640</name>
</gene>
<dbReference type="EMBL" id="BMKB01000012">
    <property type="protein sequence ID" value="GGA64445.1"/>
    <property type="molecule type" value="Genomic_DNA"/>
</dbReference>
<evidence type="ECO:0000313" key="3">
    <source>
        <dbReference type="EMBL" id="GGA64445.1"/>
    </source>
</evidence>
<name>A0A916RSH2_9HYPH</name>
<dbReference type="RefSeq" id="WP_127071620.1">
    <property type="nucleotide sequence ID" value="NZ_BMKB01000012.1"/>
</dbReference>
<keyword evidence="2" id="KW-1133">Transmembrane helix</keyword>
<organism evidence="3 4">
    <name type="scientific">Pelagibacterium lentulum</name>
    <dbReference type="NCBI Taxonomy" id="2029865"/>
    <lineage>
        <taxon>Bacteria</taxon>
        <taxon>Pseudomonadati</taxon>
        <taxon>Pseudomonadota</taxon>
        <taxon>Alphaproteobacteria</taxon>
        <taxon>Hyphomicrobiales</taxon>
        <taxon>Devosiaceae</taxon>
        <taxon>Pelagibacterium</taxon>
    </lineage>
</organism>